<dbReference type="Pfam" id="PF00664">
    <property type="entry name" value="ABC_membrane"/>
    <property type="match status" value="1"/>
</dbReference>
<proteinExistence type="predicted"/>
<evidence type="ECO:0000313" key="7">
    <source>
        <dbReference type="EMBL" id="MCF2870648.1"/>
    </source>
</evidence>
<dbReference type="Proteomes" id="UP001200557">
    <property type="component" value="Unassembled WGS sequence"/>
</dbReference>
<dbReference type="InterPro" id="IPR036640">
    <property type="entry name" value="ABC1_TM_sf"/>
</dbReference>
<dbReference type="Gene3D" id="3.40.50.300">
    <property type="entry name" value="P-loop containing nucleotide triphosphate hydrolases"/>
    <property type="match status" value="1"/>
</dbReference>
<keyword evidence="4 5" id="KW-0472">Membrane</keyword>
<evidence type="ECO:0000256" key="3">
    <source>
        <dbReference type="ARBA" id="ARBA00022989"/>
    </source>
</evidence>
<dbReference type="SUPFAM" id="SSF90123">
    <property type="entry name" value="ABC transporter transmembrane region"/>
    <property type="match status" value="1"/>
</dbReference>
<dbReference type="SUPFAM" id="SSF52540">
    <property type="entry name" value="P-loop containing nucleoside triphosphate hydrolases"/>
    <property type="match status" value="1"/>
</dbReference>
<comment type="caution">
    <text evidence="7">The sequence shown here is derived from an EMBL/GenBank/DDBJ whole genome shotgun (WGS) entry which is preliminary data.</text>
</comment>
<organism evidence="7 8">
    <name type="scientific">Octadecabacter dasysiphoniae</name>
    <dbReference type="NCBI Taxonomy" id="2909341"/>
    <lineage>
        <taxon>Bacteria</taxon>
        <taxon>Pseudomonadati</taxon>
        <taxon>Pseudomonadota</taxon>
        <taxon>Alphaproteobacteria</taxon>
        <taxon>Rhodobacterales</taxon>
        <taxon>Roseobacteraceae</taxon>
        <taxon>Octadecabacter</taxon>
    </lineage>
</organism>
<keyword evidence="3 5" id="KW-1133">Transmembrane helix</keyword>
<protein>
    <recommendedName>
        <fullName evidence="6">ABC transmembrane type-1 domain-containing protein</fullName>
    </recommendedName>
</protein>
<dbReference type="PANTHER" id="PTHR24221">
    <property type="entry name" value="ATP-BINDING CASSETTE SUB-FAMILY B"/>
    <property type="match status" value="1"/>
</dbReference>
<feature type="transmembrane region" description="Helical" evidence="5">
    <location>
        <begin position="52"/>
        <end position="71"/>
    </location>
</feature>
<sequence length="506" mass="54385">MKPIPQMATEDRVKDAILIISCGIAQAAALAVAAFATRDAFAAIHTGTPLESATIFELAVSGLVAAACLFLSRRRAEALGQSYANSLRKVLYLQIARLPKLRHEERRVGALSLRFVGDLSAARLWFGRGLPEVLTALVVLPSAIAILFALDPDLARTGLVPLGIAVSIMGIMSWHLERRHRQLRQRRASIAISMIERIAIAPELDLMGRTDKELRALDSRSAALRHSAVQRRGRTAGLQAILQAGVAMSGLSLLWFANGHAVAPATVAASLSVLALVALPLGSLASAWDQYCAWRVAREKAQNLLNERPLSRRSSSSREPVSVDVTGLQGGHPVAFRAAAGSVAKLEGPAAAVVARCISGLDLLADVEVSFDGSATTRPRIAHIGSEHVGLQGSLRRSVTMMCRTRPSDAKIENVLGDFGLADLLRHPKWLDQRVFAGGKGLSEMQTLRVDFARAVLGKVDLIVISSIRWKADPDQQGLLTTLRRLTPATVILADAYTKTQHTEAL</sequence>
<evidence type="ECO:0000313" key="8">
    <source>
        <dbReference type="Proteomes" id="UP001200557"/>
    </source>
</evidence>
<feature type="transmembrane region" description="Helical" evidence="5">
    <location>
        <begin position="133"/>
        <end position="150"/>
    </location>
</feature>
<evidence type="ECO:0000259" key="6">
    <source>
        <dbReference type="PROSITE" id="PS50929"/>
    </source>
</evidence>
<evidence type="ECO:0000256" key="2">
    <source>
        <dbReference type="ARBA" id="ARBA00022692"/>
    </source>
</evidence>
<dbReference type="RefSeq" id="WP_235224745.1">
    <property type="nucleotide sequence ID" value="NZ_JAKGAQ010000001.1"/>
</dbReference>
<dbReference type="InterPro" id="IPR011527">
    <property type="entry name" value="ABC1_TM_dom"/>
</dbReference>
<keyword evidence="2 5" id="KW-0812">Transmembrane</keyword>
<keyword evidence="8" id="KW-1185">Reference proteome</keyword>
<feature type="transmembrane region" description="Helical" evidence="5">
    <location>
        <begin position="263"/>
        <end position="288"/>
    </location>
</feature>
<reference evidence="7 8" key="1">
    <citation type="submission" date="2022-01" db="EMBL/GenBank/DDBJ databases">
        <title>Octadecabacter sp. nov., isolated from a marine alga.</title>
        <authorList>
            <person name="Jin M.S."/>
            <person name="Kim H.M."/>
            <person name="Han D.M."/>
            <person name="Jung J.J."/>
            <person name="Jeon C.O."/>
        </authorList>
    </citation>
    <scope>NUCLEOTIDE SEQUENCE [LARGE SCALE GENOMIC DNA]</scope>
    <source>
        <strain evidence="7 8">G9-8</strain>
    </source>
</reference>
<name>A0ABS9CX71_9RHOB</name>
<evidence type="ECO:0000256" key="4">
    <source>
        <dbReference type="ARBA" id="ARBA00023136"/>
    </source>
</evidence>
<feature type="transmembrane region" description="Helical" evidence="5">
    <location>
        <begin position="240"/>
        <end position="257"/>
    </location>
</feature>
<dbReference type="PROSITE" id="PS50929">
    <property type="entry name" value="ABC_TM1F"/>
    <property type="match status" value="1"/>
</dbReference>
<dbReference type="EMBL" id="JAKGAQ010000001">
    <property type="protein sequence ID" value="MCF2870648.1"/>
    <property type="molecule type" value="Genomic_DNA"/>
</dbReference>
<gene>
    <name evidence="7" type="ORF">L0664_06185</name>
</gene>
<feature type="domain" description="ABC transmembrane type-1" evidence="6">
    <location>
        <begin position="17"/>
        <end position="291"/>
    </location>
</feature>
<comment type="subcellular location">
    <subcellularLocation>
        <location evidence="1">Cell membrane</location>
        <topology evidence="1">Multi-pass membrane protein</topology>
    </subcellularLocation>
</comment>
<dbReference type="InterPro" id="IPR039421">
    <property type="entry name" value="Type_1_exporter"/>
</dbReference>
<dbReference type="PANTHER" id="PTHR24221:SF654">
    <property type="entry name" value="ATP-BINDING CASSETTE SUB-FAMILY B MEMBER 6"/>
    <property type="match status" value="1"/>
</dbReference>
<evidence type="ECO:0000256" key="5">
    <source>
        <dbReference type="SAM" id="Phobius"/>
    </source>
</evidence>
<accession>A0ABS9CX71</accession>
<evidence type="ECO:0000256" key="1">
    <source>
        <dbReference type="ARBA" id="ARBA00004651"/>
    </source>
</evidence>
<feature type="transmembrane region" description="Helical" evidence="5">
    <location>
        <begin position="156"/>
        <end position="176"/>
    </location>
</feature>
<dbReference type="Gene3D" id="1.20.1560.10">
    <property type="entry name" value="ABC transporter type 1, transmembrane domain"/>
    <property type="match status" value="1"/>
</dbReference>
<dbReference type="InterPro" id="IPR027417">
    <property type="entry name" value="P-loop_NTPase"/>
</dbReference>